<dbReference type="InterPro" id="IPR006311">
    <property type="entry name" value="TAT_signal"/>
</dbReference>
<keyword evidence="3" id="KW-1185">Reference proteome</keyword>
<name>A0ABV7Q6H9_9PSEU</name>
<feature type="chain" id="PRO_5045337301" description="Lipoprotein" evidence="1">
    <location>
        <begin position="26"/>
        <end position="192"/>
    </location>
</feature>
<protein>
    <recommendedName>
        <fullName evidence="4">Lipoprotein</fullName>
    </recommendedName>
</protein>
<evidence type="ECO:0000256" key="1">
    <source>
        <dbReference type="SAM" id="SignalP"/>
    </source>
</evidence>
<accession>A0ABV7Q6H9</accession>
<evidence type="ECO:0008006" key="4">
    <source>
        <dbReference type="Google" id="ProtNLM"/>
    </source>
</evidence>
<dbReference type="PROSITE" id="PS51257">
    <property type="entry name" value="PROKAR_LIPOPROTEIN"/>
    <property type="match status" value="1"/>
</dbReference>
<dbReference type="EMBL" id="JBHRWI010000003">
    <property type="protein sequence ID" value="MFC3508876.1"/>
    <property type="molecule type" value="Genomic_DNA"/>
</dbReference>
<organism evidence="2 3">
    <name type="scientific">Amycolatopsis halotolerans</name>
    <dbReference type="NCBI Taxonomy" id="330083"/>
    <lineage>
        <taxon>Bacteria</taxon>
        <taxon>Bacillati</taxon>
        <taxon>Actinomycetota</taxon>
        <taxon>Actinomycetes</taxon>
        <taxon>Pseudonocardiales</taxon>
        <taxon>Pseudonocardiaceae</taxon>
        <taxon>Amycolatopsis</taxon>
    </lineage>
</organism>
<feature type="signal peptide" evidence="1">
    <location>
        <begin position="1"/>
        <end position="25"/>
    </location>
</feature>
<dbReference type="PROSITE" id="PS51318">
    <property type="entry name" value="TAT"/>
    <property type="match status" value="1"/>
</dbReference>
<dbReference type="RefSeq" id="WP_377868924.1">
    <property type="nucleotide sequence ID" value="NZ_JBHMAY010000010.1"/>
</dbReference>
<dbReference type="Proteomes" id="UP001595764">
    <property type="component" value="Unassembled WGS sequence"/>
</dbReference>
<keyword evidence="1" id="KW-0732">Signal</keyword>
<evidence type="ECO:0000313" key="3">
    <source>
        <dbReference type="Proteomes" id="UP001595764"/>
    </source>
</evidence>
<proteinExistence type="predicted"/>
<gene>
    <name evidence="2" type="ORF">ACFORO_01755</name>
</gene>
<sequence length="192" mass="19683">MTDLIIRRSVLGAGALALIAAAVTACTSGSADLPVASGSSLTPTASETATTSPVISIAPSATPATAAASHAAVLPPAKHPDITPKPSPTIYLCEGNAVAKPSWLNLACADQKMGLDRLRWSGWGSATAHATGRFWQYDCIPDCASGKLVSVPTRVTVSELANGHYGRLRVTVRPVPEDPRDYVLTKAGPGAA</sequence>
<reference evidence="3" key="1">
    <citation type="journal article" date="2019" name="Int. J. Syst. Evol. Microbiol.">
        <title>The Global Catalogue of Microorganisms (GCM) 10K type strain sequencing project: providing services to taxonomists for standard genome sequencing and annotation.</title>
        <authorList>
            <consortium name="The Broad Institute Genomics Platform"/>
            <consortium name="The Broad Institute Genome Sequencing Center for Infectious Disease"/>
            <person name="Wu L."/>
            <person name="Ma J."/>
        </authorList>
    </citation>
    <scope>NUCLEOTIDE SEQUENCE [LARGE SCALE GENOMIC DNA]</scope>
    <source>
        <strain evidence="3">CGMCC 4.7682</strain>
    </source>
</reference>
<evidence type="ECO:0000313" key="2">
    <source>
        <dbReference type="EMBL" id="MFC3508876.1"/>
    </source>
</evidence>
<comment type="caution">
    <text evidence="2">The sequence shown here is derived from an EMBL/GenBank/DDBJ whole genome shotgun (WGS) entry which is preliminary data.</text>
</comment>